<keyword evidence="1" id="KW-1133">Transmembrane helix</keyword>
<gene>
    <name evidence="2" type="ORF">A2647_03370</name>
</gene>
<evidence type="ECO:0008006" key="4">
    <source>
        <dbReference type="Google" id="ProtNLM"/>
    </source>
</evidence>
<dbReference type="Proteomes" id="UP000177370">
    <property type="component" value="Unassembled WGS sequence"/>
</dbReference>
<dbReference type="PANTHER" id="PTHR34980:SF2">
    <property type="entry name" value="INNER MEMBRANE PROTEIN YHAH-RELATED"/>
    <property type="match status" value="1"/>
</dbReference>
<dbReference type="PANTHER" id="PTHR34980">
    <property type="entry name" value="INNER MEMBRANE PROTEIN-RELATED-RELATED"/>
    <property type="match status" value="1"/>
</dbReference>
<feature type="transmembrane region" description="Helical" evidence="1">
    <location>
        <begin position="83"/>
        <end position="104"/>
    </location>
</feature>
<dbReference type="AlphaFoldDB" id="A0A1F6V7N5"/>
<evidence type="ECO:0000256" key="1">
    <source>
        <dbReference type="SAM" id="Phobius"/>
    </source>
</evidence>
<feature type="transmembrane region" description="Helical" evidence="1">
    <location>
        <begin position="110"/>
        <end position="131"/>
    </location>
</feature>
<feature type="transmembrane region" description="Helical" evidence="1">
    <location>
        <begin position="52"/>
        <end position="71"/>
    </location>
</feature>
<accession>A0A1F6V7N5</accession>
<dbReference type="GO" id="GO:0005886">
    <property type="term" value="C:plasma membrane"/>
    <property type="evidence" value="ECO:0007669"/>
    <property type="project" value="TreeGrafter"/>
</dbReference>
<keyword evidence="1" id="KW-0812">Transmembrane</keyword>
<reference evidence="2 3" key="1">
    <citation type="journal article" date="2016" name="Nat. Commun.">
        <title>Thousands of microbial genomes shed light on interconnected biogeochemical processes in an aquifer system.</title>
        <authorList>
            <person name="Anantharaman K."/>
            <person name="Brown C.T."/>
            <person name="Hug L.A."/>
            <person name="Sharon I."/>
            <person name="Castelle C.J."/>
            <person name="Probst A.J."/>
            <person name="Thomas B.C."/>
            <person name="Singh A."/>
            <person name="Wilkins M.J."/>
            <person name="Karaoz U."/>
            <person name="Brodie E.L."/>
            <person name="Williams K.H."/>
            <person name="Hubbard S.S."/>
            <person name="Banfield J.F."/>
        </authorList>
    </citation>
    <scope>NUCLEOTIDE SEQUENCE [LARGE SCALE GENOMIC DNA]</scope>
</reference>
<sequence length="159" mass="17308">MDNFIGVLKKYAVFKGRAGRREYWMFVLVSLIVSIVLSILDGIFGLKLDKDTGVLSSLYSLAVFLPTLGVSIRRLHDTNHSGWWILAPSIAGLITVGLFFLSIFQNNYVPLIIGGIVTLILGVALVIFFVLDSNPGENKYGPNPKEVVSTPTPAPTATV</sequence>
<name>A0A1F6V7N5_9BACT</name>
<evidence type="ECO:0000313" key="2">
    <source>
        <dbReference type="EMBL" id="OGI65494.1"/>
    </source>
</evidence>
<protein>
    <recommendedName>
        <fullName evidence="4">DUF805 domain-containing protein</fullName>
    </recommendedName>
</protein>
<evidence type="ECO:0000313" key="3">
    <source>
        <dbReference type="Proteomes" id="UP000177370"/>
    </source>
</evidence>
<keyword evidence="1" id="KW-0472">Membrane</keyword>
<proteinExistence type="predicted"/>
<dbReference type="InterPro" id="IPR008523">
    <property type="entry name" value="DUF805"/>
</dbReference>
<organism evidence="2 3">
    <name type="scientific">Candidatus Nomurabacteria bacterium RIFCSPHIGHO2_01_FULL_40_24b</name>
    <dbReference type="NCBI Taxonomy" id="1801739"/>
    <lineage>
        <taxon>Bacteria</taxon>
        <taxon>Candidatus Nomuraibacteriota</taxon>
    </lineage>
</organism>
<dbReference type="Pfam" id="PF05656">
    <property type="entry name" value="DUF805"/>
    <property type="match status" value="1"/>
</dbReference>
<feature type="transmembrane region" description="Helical" evidence="1">
    <location>
        <begin position="23"/>
        <end position="46"/>
    </location>
</feature>
<dbReference type="EMBL" id="MFTP01000017">
    <property type="protein sequence ID" value="OGI65494.1"/>
    <property type="molecule type" value="Genomic_DNA"/>
</dbReference>
<comment type="caution">
    <text evidence="2">The sequence shown here is derived from an EMBL/GenBank/DDBJ whole genome shotgun (WGS) entry which is preliminary data.</text>
</comment>